<dbReference type="PANTHER" id="PTHR14097:SF7">
    <property type="entry name" value="OXIDOREDUCTASE HTATIP2"/>
    <property type="match status" value="1"/>
</dbReference>
<dbReference type="Gene3D" id="3.40.50.720">
    <property type="entry name" value="NAD(P)-binding Rossmann-like Domain"/>
    <property type="match status" value="1"/>
</dbReference>
<organism evidence="2 3">
    <name type="scientific">Blastomonas marina</name>
    <dbReference type="NCBI Taxonomy" id="1867408"/>
    <lineage>
        <taxon>Bacteria</taxon>
        <taxon>Pseudomonadati</taxon>
        <taxon>Pseudomonadota</taxon>
        <taxon>Alphaproteobacteria</taxon>
        <taxon>Sphingomonadales</taxon>
        <taxon>Sphingomonadaceae</taxon>
        <taxon>Blastomonas</taxon>
    </lineage>
</organism>
<evidence type="ECO:0000313" key="3">
    <source>
        <dbReference type="Proteomes" id="UP000603317"/>
    </source>
</evidence>
<gene>
    <name evidence="2" type="ORF">GCM10010923_15680</name>
</gene>
<dbReference type="RefSeq" id="WP_188642166.1">
    <property type="nucleotide sequence ID" value="NZ_BMID01000001.1"/>
</dbReference>
<accession>A0ABQ1FD29</accession>
<dbReference type="Proteomes" id="UP000603317">
    <property type="component" value="Unassembled WGS sequence"/>
</dbReference>
<comment type="caution">
    <text evidence="2">The sequence shown here is derived from an EMBL/GenBank/DDBJ whole genome shotgun (WGS) entry which is preliminary data.</text>
</comment>
<keyword evidence="3" id="KW-1185">Reference proteome</keyword>
<dbReference type="InterPro" id="IPR036291">
    <property type="entry name" value="NAD(P)-bd_dom_sf"/>
</dbReference>
<dbReference type="Pfam" id="PF13460">
    <property type="entry name" value="NAD_binding_10"/>
    <property type="match status" value="1"/>
</dbReference>
<protein>
    <submittedName>
        <fullName evidence="2">Nucleoside-diphosphate sugar epimerase</fullName>
    </submittedName>
</protein>
<dbReference type="SUPFAM" id="SSF51735">
    <property type="entry name" value="NAD(P)-binding Rossmann-fold domains"/>
    <property type="match status" value="1"/>
</dbReference>
<sequence length="229" mass="24984">MSDPVRLTLVGATGLVGSEMIAAAVGRCDYRFSAVIRREVAFPRGARMEAVLADPADWPSAIAATAPQVFACALGTTWRQAGKSEEAFRAVDERLVLDSARAARAAGATRAIVVSSTGADRHAKNFYLRVKGEVEKALGEIGFERLDILRPGLLRGARGGDRRTMERLGILASPLTDLLLHGKYRQYRSIPARMVAEAMLQLAGETARGRQVHDNDAIRRQALRFRRKS</sequence>
<feature type="domain" description="NAD(P)-binding" evidence="1">
    <location>
        <begin position="11"/>
        <end position="166"/>
    </location>
</feature>
<proteinExistence type="predicted"/>
<evidence type="ECO:0000259" key="1">
    <source>
        <dbReference type="Pfam" id="PF13460"/>
    </source>
</evidence>
<reference evidence="3" key="1">
    <citation type="journal article" date="2019" name="Int. J. Syst. Evol. Microbiol.">
        <title>The Global Catalogue of Microorganisms (GCM) 10K type strain sequencing project: providing services to taxonomists for standard genome sequencing and annotation.</title>
        <authorList>
            <consortium name="The Broad Institute Genomics Platform"/>
            <consortium name="The Broad Institute Genome Sequencing Center for Infectious Disease"/>
            <person name="Wu L."/>
            <person name="Ma J."/>
        </authorList>
    </citation>
    <scope>NUCLEOTIDE SEQUENCE [LARGE SCALE GENOMIC DNA]</scope>
    <source>
        <strain evidence="3">CGMCC 1.15297</strain>
    </source>
</reference>
<dbReference type="InterPro" id="IPR016040">
    <property type="entry name" value="NAD(P)-bd_dom"/>
</dbReference>
<dbReference type="PANTHER" id="PTHR14097">
    <property type="entry name" value="OXIDOREDUCTASE HTATIP2"/>
    <property type="match status" value="1"/>
</dbReference>
<name>A0ABQ1FD29_9SPHN</name>
<evidence type="ECO:0000313" key="2">
    <source>
        <dbReference type="EMBL" id="GGA06672.1"/>
    </source>
</evidence>
<dbReference type="EMBL" id="BMID01000001">
    <property type="protein sequence ID" value="GGA06672.1"/>
    <property type="molecule type" value="Genomic_DNA"/>
</dbReference>